<accession>A0ABY4R1S5</accession>
<reference evidence="2" key="1">
    <citation type="journal article" date="2018" name="Int. J. Syst. Evol. Microbiol.">
        <title>Jatrophihabitans telluris sp. nov., isolated from sediment soil of lava forest wetlands and the emended description of the genus Jatrophihabitans.</title>
        <authorList>
            <person name="Lee K.C."/>
            <person name="Suh M.K."/>
            <person name="Eom M.K."/>
            <person name="Kim K.K."/>
            <person name="Kim J.S."/>
            <person name="Kim D.S."/>
            <person name="Ko S.H."/>
            <person name="Shin Y.K."/>
            <person name="Lee J.S."/>
        </authorList>
    </citation>
    <scope>NUCLEOTIDE SEQUENCE</scope>
    <source>
        <strain evidence="2">N237</strain>
    </source>
</reference>
<gene>
    <name evidence="2" type="ORF">M6D93_03640</name>
</gene>
<protein>
    <submittedName>
        <fullName evidence="2">DUF3263 domain-containing protein</fullName>
    </submittedName>
</protein>
<dbReference type="InterPro" id="IPR021678">
    <property type="entry name" value="DUF3263"/>
</dbReference>
<evidence type="ECO:0000256" key="1">
    <source>
        <dbReference type="SAM" id="MobiDB-lite"/>
    </source>
</evidence>
<reference evidence="2" key="2">
    <citation type="submission" date="2022-05" db="EMBL/GenBank/DDBJ databases">
        <authorList>
            <person name="Kim J.-S."/>
            <person name="Lee K."/>
            <person name="Suh M."/>
            <person name="Eom M."/>
            <person name="Kim J.-S."/>
            <person name="Kim D.-S."/>
            <person name="Ko S.-H."/>
            <person name="Shin Y."/>
            <person name="Lee J.-S."/>
        </authorList>
    </citation>
    <scope>NUCLEOTIDE SEQUENCE</scope>
    <source>
        <strain evidence="2">N237</strain>
    </source>
</reference>
<dbReference type="RefSeq" id="WP_249772997.1">
    <property type="nucleotide sequence ID" value="NZ_CP097332.1"/>
</dbReference>
<evidence type="ECO:0000313" key="3">
    <source>
        <dbReference type="Proteomes" id="UP001056336"/>
    </source>
</evidence>
<keyword evidence="3" id="KW-1185">Reference proteome</keyword>
<sequence length="111" mass="12507">MDLASNAASTAAHGPQDVGSAANPVGPADQLERRDREILAFERQWWKYAGAKEQAIRELFDMSATRYYQVLNALIDSPEALAADPMLVKRLRRLRASRQRQRSARRLGIEV</sequence>
<name>A0ABY4R1S5_9ACTN</name>
<dbReference type="Proteomes" id="UP001056336">
    <property type="component" value="Chromosome"/>
</dbReference>
<dbReference type="EMBL" id="CP097332">
    <property type="protein sequence ID" value="UQX89101.1"/>
    <property type="molecule type" value="Genomic_DNA"/>
</dbReference>
<organism evidence="2 3">
    <name type="scientific">Jatrophihabitans telluris</name>
    <dbReference type="NCBI Taxonomy" id="2038343"/>
    <lineage>
        <taxon>Bacteria</taxon>
        <taxon>Bacillati</taxon>
        <taxon>Actinomycetota</taxon>
        <taxon>Actinomycetes</taxon>
        <taxon>Jatrophihabitantales</taxon>
        <taxon>Jatrophihabitantaceae</taxon>
        <taxon>Jatrophihabitans</taxon>
    </lineage>
</organism>
<proteinExistence type="predicted"/>
<feature type="region of interest" description="Disordered" evidence="1">
    <location>
        <begin position="1"/>
        <end position="30"/>
    </location>
</feature>
<evidence type="ECO:0000313" key="2">
    <source>
        <dbReference type="EMBL" id="UQX89101.1"/>
    </source>
</evidence>
<dbReference type="Pfam" id="PF11662">
    <property type="entry name" value="DUF3263"/>
    <property type="match status" value="1"/>
</dbReference>